<organism evidence="5 6">
    <name type="scientific">Martelella alba</name>
    <dbReference type="NCBI Taxonomy" id="2590451"/>
    <lineage>
        <taxon>Bacteria</taxon>
        <taxon>Pseudomonadati</taxon>
        <taxon>Pseudomonadota</taxon>
        <taxon>Alphaproteobacteria</taxon>
        <taxon>Hyphomicrobiales</taxon>
        <taxon>Aurantimonadaceae</taxon>
        <taxon>Martelella</taxon>
    </lineage>
</organism>
<dbReference type="NCBIfam" id="NF007652">
    <property type="entry name" value="PRK10319.1"/>
    <property type="match status" value="1"/>
</dbReference>
<dbReference type="SMART" id="SM00646">
    <property type="entry name" value="Ami_3"/>
    <property type="match status" value="1"/>
</dbReference>
<proteinExistence type="predicted"/>
<protein>
    <recommendedName>
        <fullName evidence="2">N-acetylmuramoyl-L-alanine amidase</fullName>
        <ecNumber evidence="2">3.5.1.28</ecNumber>
    </recommendedName>
</protein>
<evidence type="ECO:0000256" key="3">
    <source>
        <dbReference type="SAM" id="SignalP"/>
    </source>
</evidence>
<feature type="chain" id="PRO_5045660523" description="N-acetylmuramoyl-L-alanine amidase" evidence="3">
    <location>
        <begin position="30"/>
        <end position="292"/>
    </location>
</feature>
<comment type="catalytic activity">
    <reaction evidence="1">
        <text>Hydrolyzes the link between N-acetylmuramoyl residues and L-amino acid residues in certain cell-wall glycopeptides.</text>
        <dbReference type="EC" id="3.5.1.28"/>
    </reaction>
</comment>
<keyword evidence="3" id="KW-0732">Signal</keyword>
<dbReference type="EMBL" id="SZPQ01000015">
    <property type="protein sequence ID" value="TKI06065.1"/>
    <property type="molecule type" value="Genomic_DNA"/>
</dbReference>
<dbReference type="PANTHER" id="PTHR30404:SF2">
    <property type="entry name" value="N-ACETYLMURAMOYL-L-ALANINE AMIDASE AMIA"/>
    <property type="match status" value="1"/>
</dbReference>
<evidence type="ECO:0000313" key="5">
    <source>
        <dbReference type="EMBL" id="TKI06065.1"/>
    </source>
</evidence>
<gene>
    <name evidence="5" type="primary">amiA</name>
    <name evidence="5" type="ORF">FCN80_11110</name>
</gene>
<feature type="domain" description="MurNAc-LAA" evidence="4">
    <location>
        <begin position="129"/>
        <end position="284"/>
    </location>
</feature>
<evidence type="ECO:0000259" key="4">
    <source>
        <dbReference type="SMART" id="SM00646"/>
    </source>
</evidence>
<dbReference type="RefSeq" id="WP_136990232.1">
    <property type="nucleotide sequence ID" value="NZ_SZPQ01000015.1"/>
</dbReference>
<dbReference type="Gene3D" id="3.40.630.40">
    <property type="entry name" value="Zn-dependent exopeptidases"/>
    <property type="match status" value="1"/>
</dbReference>
<evidence type="ECO:0000313" key="6">
    <source>
        <dbReference type="Proteomes" id="UP000305202"/>
    </source>
</evidence>
<dbReference type="InterPro" id="IPR002508">
    <property type="entry name" value="MurNAc-LAA_cat"/>
</dbReference>
<dbReference type="Pfam" id="PF01520">
    <property type="entry name" value="Amidase_3"/>
    <property type="match status" value="1"/>
</dbReference>
<sequence length="292" mass="32498">MSDKHLLNRLINRRRLLLSGLALCAPALAREEFASLHFHPIRQGRQPAQMGATHISAAHDQAQNRLIRVMIDPGHGGKDPGAIGENGSEEKHVVLEIANNIKLLLEQNKRMNVRLTREEDHFIPLYERVNIAHRHDADIFLSIHADGFTRPEAHGASVFALSTSGASSAMARYLSQRENAADDFADIDVKTKDAELQRVLFDLVQQKTIDNSLTLGHHLISHIREVHHLHSQHTEQAAFVVLKSPSIPSVLIETSFITNPAEEKLLGTKAFRMKIARAIAGGVSSFFDVQRV</sequence>
<dbReference type="InterPro" id="IPR050695">
    <property type="entry name" value="N-acetylmuramoyl_amidase_3"/>
</dbReference>
<dbReference type="GO" id="GO:0008745">
    <property type="term" value="F:N-acetylmuramoyl-L-alanine amidase activity"/>
    <property type="evidence" value="ECO:0007669"/>
    <property type="project" value="UniProtKB-EC"/>
</dbReference>
<keyword evidence="5" id="KW-0378">Hydrolase</keyword>
<dbReference type="Proteomes" id="UP000305202">
    <property type="component" value="Unassembled WGS sequence"/>
</dbReference>
<feature type="signal peptide" evidence="3">
    <location>
        <begin position="1"/>
        <end position="29"/>
    </location>
</feature>
<dbReference type="SUPFAM" id="SSF53187">
    <property type="entry name" value="Zn-dependent exopeptidases"/>
    <property type="match status" value="1"/>
</dbReference>
<dbReference type="CDD" id="cd02696">
    <property type="entry name" value="MurNAc-LAA"/>
    <property type="match status" value="1"/>
</dbReference>
<dbReference type="PANTHER" id="PTHR30404">
    <property type="entry name" value="N-ACETYLMURAMOYL-L-ALANINE AMIDASE"/>
    <property type="match status" value="1"/>
</dbReference>
<accession>A0ABY2SLX1</accession>
<keyword evidence="6" id="KW-1185">Reference proteome</keyword>
<reference evidence="5 6" key="1">
    <citation type="submission" date="2019-04" db="EMBL/GenBank/DDBJ databases">
        <authorList>
            <person name="Li M."/>
            <person name="Gao C."/>
        </authorList>
    </citation>
    <scope>NUCLEOTIDE SEQUENCE [LARGE SCALE GENOMIC DNA]</scope>
    <source>
        <strain evidence="5 6">BGMRC 2031</strain>
    </source>
</reference>
<comment type="caution">
    <text evidence="5">The sequence shown here is derived from an EMBL/GenBank/DDBJ whole genome shotgun (WGS) entry which is preliminary data.</text>
</comment>
<evidence type="ECO:0000256" key="2">
    <source>
        <dbReference type="ARBA" id="ARBA00011901"/>
    </source>
</evidence>
<name>A0ABY2SLX1_9HYPH</name>
<evidence type="ECO:0000256" key="1">
    <source>
        <dbReference type="ARBA" id="ARBA00001561"/>
    </source>
</evidence>
<dbReference type="EC" id="3.5.1.28" evidence="2"/>